<gene>
    <name evidence="2" type="ORF">ACFOHV_14195</name>
</gene>
<dbReference type="InterPro" id="IPR010297">
    <property type="entry name" value="DUF900_hydrolase"/>
</dbReference>
<protein>
    <submittedName>
        <fullName evidence="2">Alpha/beta hydrolase</fullName>
    </submittedName>
</protein>
<dbReference type="EMBL" id="JBHRTG010000019">
    <property type="protein sequence ID" value="MFC3164426.1"/>
    <property type="molecule type" value="Genomic_DNA"/>
</dbReference>
<dbReference type="Proteomes" id="UP001595647">
    <property type="component" value="Unassembled WGS sequence"/>
</dbReference>
<keyword evidence="1" id="KW-0472">Membrane</keyword>
<accession>A0ABV7I3Y4</accession>
<evidence type="ECO:0000256" key="1">
    <source>
        <dbReference type="SAM" id="Phobius"/>
    </source>
</evidence>
<proteinExistence type="predicted"/>
<evidence type="ECO:0000313" key="2">
    <source>
        <dbReference type="EMBL" id="MFC3164426.1"/>
    </source>
</evidence>
<feature type="transmembrane region" description="Helical" evidence="1">
    <location>
        <begin position="36"/>
        <end position="56"/>
    </location>
</feature>
<dbReference type="GO" id="GO:0016787">
    <property type="term" value="F:hydrolase activity"/>
    <property type="evidence" value="ECO:0007669"/>
    <property type="project" value="UniProtKB-KW"/>
</dbReference>
<organism evidence="2 3">
    <name type="scientific">Ciceribacter thiooxidans</name>
    <dbReference type="NCBI Taxonomy" id="1969821"/>
    <lineage>
        <taxon>Bacteria</taxon>
        <taxon>Pseudomonadati</taxon>
        <taxon>Pseudomonadota</taxon>
        <taxon>Alphaproteobacteria</taxon>
        <taxon>Hyphomicrobiales</taxon>
        <taxon>Rhizobiaceae</taxon>
        <taxon>Ciceribacter</taxon>
    </lineage>
</organism>
<dbReference type="Gene3D" id="3.40.50.1820">
    <property type="entry name" value="alpha/beta hydrolase"/>
    <property type="match status" value="1"/>
</dbReference>
<dbReference type="InterPro" id="IPR029058">
    <property type="entry name" value="AB_hydrolase_fold"/>
</dbReference>
<comment type="caution">
    <text evidence="2">The sequence shown here is derived from an EMBL/GenBank/DDBJ whole genome shotgun (WGS) entry which is preliminary data.</text>
</comment>
<dbReference type="SUPFAM" id="SSF53474">
    <property type="entry name" value="alpha/beta-Hydrolases"/>
    <property type="match status" value="1"/>
</dbReference>
<keyword evidence="3" id="KW-1185">Reference proteome</keyword>
<sequence>MSSDDARPGLPIHSAAASRRIAQAGSHPYECGMVRFLRYLALAFVAVGIASGYAWWNYDGIVAAILHPQTSAASTSDDSFSLVTADGHHFALSELDAAIASFPAANVQQKPLVLYVHGFGPEPDGDFGLYTMGELAKGAGADVIMFRWPSWISVTEFPVLNAKAASERLIPLLDQIADRQAPGGILAGRPLVIVAHSLAGEVFRHIGEADTALPKGLAARILFAVPETGLPGHRAWMEKLTFADEIFVFINKDDPALQVATTMFGEARLGRSLENLDGSAEPLAGNAAYIVLDPESWRHYFFVSGQRNEAIDEVFGEVLRRGGAALSNRYLHREPTGNVYTVTGPGTERPEG</sequence>
<dbReference type="Pfam" id="PF05990">
    <property type="entry name" value="DUF900"/>
    <property type="match status" value="1"/>
</dbReference>
<dbReference type="RefSeq" id="WP_182306911.1">
    <property type="nucleotide sequence ID" value="NZ_CP059896.1"/>
</dbReference>
<name>A0ABV7I3Y4_9HYPH</name>
<keyword evidence="2" id="KW-0378">Hydrolase</keyword>
<keyword evidence="1" id="KW-1133">Transmembrane helix</keyword>
<reference evidence="3" key="1">
    <citation type="journal article" date="2019" name="Int. J. Syst. Evol. Microbiol.">
        <title>The Global Catalogue of Microorganisms (GCM) 10K type strain sequencing project: providing services to taxonomists for standard genome sequencing and annotation.</title>
        <authorList>
            <consortium name="The Broad Institute Genomics Platform"/>
            <consortium name="The Broad Institute Genome Sequencing Center for Infectious Disease"/>
            <person name="Wu L."/>
            <person name="Ma J."/>
        </authorList>
    </citation>
    <scope>NUCLEOTIDE SEQUENCE [LARGE SCALE GENOMIC DNA]</scope>
    <source>
        <strain evidence="3">KCTC 52231</strain>
    </source>
</reference>
<evidence type="ECO:0000313" key="3">
    <source>
        <dbReference type="Proteomes" id="UP001595647"/>
    </source>
</evidence>
<keyword evidence="1" id="KW-0812">Transmembrane</keyword>